<dbReference type="AlphaFoldDB" id="A0A7S3PER1"/>
<sequence>MLSVQQVSSLVVVGYSSCPFFRKAVTEAHLIKHRAKEKGTEIELDITEFETKAEFENMKQGNHTTCPFIWLVGPQDTKTFIGGYDDLKRWTDGNFQTENQNGKSKFLGYGESSDEEMMKRVNVCLDMFAKNPSVLKPEEFLDAHPIAKKILNGEPLSVFPGSSAPNGTLYTLERKRINLHDMLKSSPLFRKYSSAPMLLNFGSFT</sequence>
<accession>A0A7S3PER1</accession>
<evidence type="ECO:0008006" key="2">
    <source>
        <dbReference type="Google" id="ProtNLM"/>
    </source>
</evidence>
<protein>
    <recommendedName>
        <fullName evidence="2">Glutaredoxin domain-containing protein</fullName>
    </recommendedName>
</protein>
<reference evidence="1" key="1">
    <citation type="submission" date="2021-01" db="EMBL/GenBank/DDBJ databases">
        <authorList>
            <person name="Corre E."/>
            <person name="Pelletier E."/>
            <person name="Niang G."/>
            <person name="Scheremetjew M."/>
            <person name="Finn R."/>
            <person name="Kale V."/>
            <person name="Holt S."/>
            <person name="Cochrane G."/>
            <person name="Meng A."/>
            <person name="Brown T."/>
            <person name="Cohen L."/>
        </authorList>
    </citation>
    <scope>NUCLEOTIDE SEQUENCE</scope>
    <source>
        <strain evidence="1">GSBS06</strain>
    </source>
</reference>
<dbReference type="EMBL" id="HBIN01000451">
    <property type="protein sequence ID" value="CAE0429842.1"/>
    <property type="molecule type" value="Transcribed_RNA"/>
</dbReference>
<name>A0A7S3PER1_9STRA</name>
<organism evidence="1">
    <name type="scientific">Aplanochytrium stocchinoi</name>
    <dbReference type="NCBI Taxonomy" id="215587"/>
    <lineage>
        <taxon>Eukaryota</taxon>
        <taxon>Sar</taxon>
        <taxon>Stramenopiles</taxon>
        <taxon>Bigyra</taxon>
        <taxon>Labyrinthulomycetes</taxon>
        <taxon>Thraustochytrida</taxon>
        <taxon>Thraustochytriidae</taxon>
        <taxon>Aplanochytrium</taxon>
    </lineage>
</organism>
<evidence type="ECO:0000313" key="1">
    <source>
        <dbReference type="EMBL" id="CAE0429842.1"/>
    </source>
</evidence>
<proteinExistence type="predicted"/>
<gene>
    <name evidence="1" type="ORF">ASTO00021_LOCUS188</name>
</gene>